<keyword evidence="3 15" id="KW-0547">Nucleotide-binding</keyword>
<reference evidence="18 19" key="1">
    <citation type="submission" date="2016-09" db="EMBL/GenBank/DDBJ databases">
        <title>Complete genome sequence of the Lysinibacillus sphaericus LMG 22257, a specie of Bacillus with ureolytic activity that can effectively biodeposit calcium carbonate.</title>
        <authorList>
            <person name="Yan W."/>
        </authorList>
    </citation>
    <scope>NUCLEOTIDE SEQUENCE [LARGE SCALE GENOMIC DNA]</scope>
    <source>
        <strain evidence="18 19">LMG 22257</strain>
    </source>
</reference>
<dbReference type="AlphaFoldDB" id="A0A1D8JHW0"/>
<evidence type="ECO:0000259" key="16">
    <source>
        <dbReference type="PROSITE" id="PS51192"/>
    </source>
</evidence>
<dbReference type="InterPro" id="IPR011545">
    <property type="entry name" value="DEAD/DEAH_box_helicase_dom"/>
</dbReference>
<keyword evidence="19" id="KW-1185">Reference proteome</keyword>
<dbReference type="NCBIfam" id="NF008165">
    <property type="entry name" value="PRK10917.1-3"/>
    <property type="match status" value="1"/>
</dbReference>
<comment type="catalytic activity">
    <reaction evidence="14 15">
        <text>ATP + H2O = ADP + phosphate + H(+)</text>
        <dbReference type="Rhea" id="RHEA:13065"/>
        <dbReference type="ChEBI" id="CHEBI:15377"/>
        <dbReference type="ChEBI" id="CHEBI:15378"/>
        <dbReference type="ChEBI" id="CHEBI:30616"/>
        <dbReference type="ChEBI" id="CHEBI:43474"/>
        <dbReference type="ChEBI" id="CHEBI:456216"/>
        <dbReference type="EC" id="5.6.2.4"/>
    </reaction>
</comment>
<dbReference type="GO" id="GO:0016887">
    <property type="term" value="F:ATP hydrolysis activity"/>
    <property type="evidence" value="ECO:0007669"/>
    <property type="project" value="RHEA"/>
</dbReference>
<evidence type="ECO:0000256" key="10">
    <source>
        <dbReference type="ARBA" id="ARBA00023204"/>
    </source>
</evidence>
<evidence type="ECO:0000256" key="1">
    <source>
        <dbReference type="ARBA" id="ARBA00007504"/>
    </source>
</evidence>
<evidence type="ECO:0000256" key="8">
    <source>
        <dbReference type="ARBA" id="ARBA00023125"/>
    </source>
</evidence>
<dbReference type="Proteomes" id="UP000185746">
    <property type="component" value="Chromosome"/>
</dbReference>
<keyword evidence="5 15" id="KW-0378">Hydrolase</keyword>
<dbReference type="NCBIfam" id="TIGR00643">
    <property type="entry name" value="recG"/>
    <property type="match status" value="1"/>
</dbReference>
<dbReference type="GO" id="GO:0006281">
    <property type="term" value="P:DNA repair"/>
    <property type="evidence" value="ECO:0007669"/>
    <property type="project" value="UniProtKB-UniRule"/>
</dbReference>
<dbReference type="GO" id="GO:0006310">
    <property type="term" value="P:DNA recombination"/>
    <property type="evidence" value="ECO:0007669"/>
    <property type="project" value="UniProtKB-UniRule"/>
</dbReference>
<keyword evidence="9 15" id="KW-0233">DNA recombination</keyword>
<dbReference type="GO" id="GO:0003677">
    <property type="term" value="F:DNA binding"/>
    <property type="evidence" value="ECO:0007669"/>
    <property type="project" value="UniProtKB-KW"/>
</dbReference>
<protein>
    <recommendedName>
        <fullName evidence="2 15">ATP-dependent DNA helicase RecG</fullName>
        <ecNumber evidence="13 15">5.6.2.4</ecNumber>
    </recommendedName>
</protein>
<dbReference type="CDD" id="cd04488">
    <property type="entry name" value="RecG_wedge_OBF"/>
    <property type="match status" value="1"/>
</dbReference>
<keyword evidence="8" id="KW-0238">DNA-binding</keyword>
<dbReference type="InterPro" id="IPR045562">
    <property type="entry name" value="RecG_dom3_C"/>
</dbReference>
<accession>A0A1D8JHW0</accession>
<dbReference type="SMART" id="SM00487">
    <property type="entry name" value="DEXDc"/>
    <property type="match status" value="1"/>
</dbReference>
<dbReference type="InterPro" id="IPR012340">
    <property type="entry name" value="NA-bd_OB-fold"/>
</dbReference>
<dbReference type="NCBIfam" id="NF008168">
    <property type="entry name" value="PRK10917.2-2"/>
    <property type="match status" value="1"/>
</dbReference>
<organism evidence="18 19">
    <name type="scientific">Sporosarcina ureilytica</name>
    <dbReference type="NCBI Taxonomy" id="298596"/>
    <lineage>
        <taxon>Bacteria</taxon>
        <taxon>Bacillati</taxon>
        <taxon>Bacillota</taxon>
        <taxon>Bacilli</taxon>
        <taxon>Bacillales</taxon>
        <taxon>Caryophanaceae</taxon>
        <taxon>Sporosarcina</taxon>
    </lineage>
</organism>
<dbReference type="EMBL" id="CP017560">
    <property type="protein sequence ID" value="AOV08299.1"/>
    <property type="molecule type" value="Genomic_DNA"/>
</dbReference>
<dbReference type="SMART" id="SM00490">
    <property type="entry name" value="HELICc"/>
    <property type="match status" value="2"/>
</dbReference>
<evidence type="ECO:0000256" key="7">
    <source>
        <dbReference type="ARBA" id="ARBA00022840"/>
    </source>
</evidence>
<evidence type="ECO:0000256" key="12">
    <source>
        <dbReference type="ARBA" id="ARBA00034617"/>
    </source>
</evidence>
<proteinExistence type="inferred from homology"/>
<dbReference type="PROSITE" id="PS51194">
    <property type="entry name" value="HELICASE_CTER"/>
    <property type="match status" value="1"/>
</dbReference>
<dbReference type="SUPFAM" id="SSF50249">
    <property type="entry name" value="Nucleic acid-binding proteins"/>
    <property type="match status" value="1"/>
</dbReference>
<evidence type="ECO:0000313" key="19">
    <source>
        <dbReference type="Proteomes" id="UP000185746"/>
    </source>
</evidence>
<comment type="function">
    <text evidence="15">Plays a critical role in recombination and DNA repair. Helps process Holliday junction intermediates to mature products by catalyzing branch migration. Has replication fork regression activity, unwinds stalled or blocked replication forks to make a HJ that can be resolved. Has a DNA unwinding activity characteristic of a DNA helicase with 3'-5' polarity.</text>
</comment>
<feature type="domain" description="Helicase C-terminal" evidence="17">
    <location>
        <begin position="458"/>
        <end position="623"/>
    </location>
</feature>
<dbReference type="InterPro" id="IPR014001">
    <property type="entry name" value="Helicase_ATP-bd"/>
</dbReference>
<feature type="domain" description="Helicase ATP-binding" evidence="16">
    <location>
        <begin position="278"/>
        <end position="439"/>
    </location>
</feature>
<evidence type="ECO:0000256" key="9">
    <source>
        <dbReference type="ARBA" id="ARBA00023172"/>
    </source>
</evidence>
<evidence type="ECO:0000256" key="4">
    <source>
        <dbReference type="ARBA" id="ARBA00022763"/>
    </source>
</evidence>
<dbReference type="InterPro" id="IPR001650">
    <property type="entry name" value="Helicase_C-like"/>
</dbReference>
<dbReference type="InterPro" id="IPR047112">
    <property type="entry name" value="RecG/Mfd"/>
</dbReference>
<dbReference type="Gene3D" id="2.40.50.140">
    <property type="entry name" value="Nucleic acid-binding proteins"/>
    <property type="match status" value="1"/>
</dbReference>
<name>A0A1D8JHW0_9BACL</name>
<evidence type="ECO:0000256" key="2">
    <source>
        <dbReference type="ARBA" id="ARBA00017846"/>
    </source>
</evidence>
<dbReference type="Pfam" id="PF00271">
    <property type="entry name" value="Helicase_C"/>
    <property type="match status" value="1"/>
</dbReference>
<evidence type="ECO:0000256" key="14">
    <source>
        <dbReference type="ARBA" id="ARBA00048988"/>
    </source>
</evidence>
<keyword evidence="6 15" id="KW-0347">Helicase</keyword>
<dbReference type="EC" id="5.6.2.4" evidence="13 15"/>
<dbReference type="PANTHER" id="PTHR47964">
    <property type="entry name" value="ATP-DEPENDENT DNA HELICASE HOMOLOG RECG, CHLOROPLASTIC"/>
    <property type="match status" value="1"/>
</dbReference>
<evidence type="ECO:0000313" key="18">
    <source>
        <dbReference type="EMBL" id="AOV08299.1"/>
    </source>
</evidence>
<comment type="catalytic activity">
    <reaction evidence="12 15">
        <text>Couples ATP hydrolysis with the unwinding of duplex DNA by translocating in the 3'-5' direction.</text>
        <dbReference type="EC" id="5.6.2.4"/>
    </reaction>
</comment>
<evidence type="ECO:0000256" key="6">
    <source>
        <dbReference type="ARBA" id="ARBA00022806"/>
    </source>
</evidence>
<evidence type="ECO:0000256" key="3">
    <source>
        <dbReference type="ARBA" id="ARBA00022741"/>
    </source>
</evidence>
<dbReference type="InterPro" id="IPR033454">
    <property type="entry name" value="RecG_wedge"/>
</dbReference>
<evidence type="ECO:0000256" key="13">
    <source>
        <dbReference type="ARBA" id="ARBA00034808"/>
    </source>
</evidence>
<dbReference type="CDD" id="cd18811">
    <property type="entry name" value="SF2_C_RecG"/>
    <property type="match status" value="1"/>
</dbReference>
<dbReference type="KEGG" id="surl:BI350_12670"/>
<evidence type="ECO:0000259" key="17">
    <source>
        <dbReference type="PROSITE" id="PS51194"/>
    </source>
</evidence>
<keyword evidence="11" id="KW-0413">Isomerase</keyword>
<keyword evidence="7 15" id="KW-0067">ATP-binding</keyword>
<dbReference type="Gene3D" id="3.40.50.300">
    <property type="entry name" value="P-loop containing nucleotide triphosphate hydrolases"/>
    <property type="match status" value="2"/>
</dbReference>
<dbReference type="InterPro" id="IPR004609">
    <property type="entry name" value="ATP-dep_DNA_helicase_RecG"/>
</dbReference>
<dbReference type="InterPro" id="IPR027417">
    <property type="entry name" value="P-loop_NTPase"/>
</dbReference>
<dbReference type="CDD" id="cd17992">
    <property type="entry name" value="DEXHc_RecG"/>
    <property type="match status" value="1"/>
</dbReference>
<dbReference type="GO" id="GO:0005524">
    <property type="term" value="F:ATP binding"/>
    <property type="evidence" value="ECO:0007669"/>
    <property type="project" value="UniProtKB-KW"/>
</dbReference>
<evidence type="ECO:0000256" key="11">
    <source>
        <dbReference type="ARBA" id="ARBA00023235"/>
    </source>
</evidence>
<comment type="similarity">
    <text evidence="1 15">Belongs to the helicase family. RecG subfamily.</text>
</comment>
<dbReference type="PROSITE" id="PS51192">
    <property type="entry name" value="HELICASE_ATP_BIND_1"/>
    <property type="match status" value="1"/>
</dbReference>
<keyword evidence="4 15" id="KW-0227">DNA damage</keyword>
<dbReference type="GO" id="GO:0043138">
    <property type="term" value="F:3'-5' DNA helicase activity"/>
    <property type="evidence" value="ECO:0007669"/>
    <property type="project" value="UniProtKB-EC"/>
</dbReference>
<keyword evidence="10 15" id="KW-0234">DNA repair</keyword>
<evidence type="ECO:0000256" key="15">
    <source>
        <dbReference type="RuleBase" id="RU363016"/>
    </source>
</evidence>
<sequence>MVGQRQAVTTILHHDVKTIKGIGQKASEQLEKLGIFTISDLIMTFPYRHDDFTLKDLAETPHNERVTVEGRVESEPSVQFFGNKRSRLEVRLLAGRHLVRAVFFNQHYLKDRMMPGNTVTVTGKWDRGRQTINVSNFSVGPKDEQSNFEPIYSLKGAMHQKTFRRFMRSALDSIGDEFEESLPAGLLEAYKLPKIKQALEMIHFPESPAQMKHARRRFVYEELLLFQMKMQAMKKVRKEAEKGMPINYDLDKVKKFIASLPFELTNAQKRVVNELCAELKSEVRMNRLLQGDVGSGKTVVAAIGLYAAITAGFQGAMMAPTEILAEQHATSLAEWLEPFNVSVAFLSGSTKGKARKQLLEMLEEGKIDLLIGTHALIQPDVIFKNLGFVITDEQHRFGVEQRRVLREKGIDPDVLFMTATPIPRTLAITAYGEMDVSVLDELPAGRKEIETHWLKEDALQPVLRKMAGELQKGRQAYVICPLIEESDKLDVQNAVDVYNQLSVYFQGRFKVGLMHGRLHPDEKEQIMREFSEGAIDVLVSTTVVEVGVNVPNATFMLIYDATRFGLSQLHQLRGRVGRGAEQSYCVLLADPKTEEGKERMHSMTETNDGFVLAEKDLELRGAGDFFGKKQSGLPEFKMADLVHDYRALDTARKDAEQLLASEEFWRAEEYGVLRGLLEQSGALSADRMD</sequence>
<dbReference type="Pfam" id="PF17191">
    <property type="entry name" value="RecG_wedge"/>
    <property type="match status" value="1"/>
</dbReference>
<dbReference type="PANTHER" id="PTHR47964:SF1">
    <property type="entry name" value="ATP-DEPENDENT DNA HELICASE HOMOLOG RECG, CHLOROPLASTIC"/>
    <property type="match status" value="1"/>
</dbReference>
<dbReference type="Pfam" id="PF19833">
    <property type="entry name" value="RecG_dom3_C"/>
    <property type="match status" value="1"/>
</dbReference>
<evidence type="ECO:0000256" key="5">
    <source>
        <dbReference type="ARBA" id="ARBA00022801"/>
    </source>
</evidence>
<dbReference type="SUPFAM" id="SSF52540">
    <property type="entry name" value="P-loop containing nucleoside triphosphate hydrolases"/>
    <property type="match status" value="2"/>
</dbReference>
<dbReference type="Pfam" id="PF00270">
    <property type="entry name" value="DEAD"/>
    <property type="match status" value="1"/>
</dbReference>
<gene>
    <name evidence="18" type="ORF">BI350_12670</name>
</gene>